<dbReference type="PANTHER" id="PTHR35008">
    <property type="entry name" value="BLL4482 PROTEIN-RELATED"/>
    <property type="match status" value="1"/>
</dbReference>
<dbReference type="RefSeq" id="WP_339094602.1">
    <property type="nucleotide sequence ID" value="NZ_LR743508.1"/>
</dbReference>
<feature type="binding site" description="covalent" evidence="9">
    <location>
        <position position="80"/>
    </location>
    <ligand>
        <name>heme c</name>
        <dbReference type="ChEBI" id="CHEBI:61717"/>
        <label>1</label>
    </ligand>
</feature>
<accession>A0A679JSE8</accession>
<evidence type="ECO:0000256" key="11">
    <source>
        <dbReference type="SAM" id="MobiDB-lite"/>
    </source>
</evidence>
<feature type="binding site" description="axial binding residue" evidence="10">
    <location>
        <position position="375"/>
    </location>
    <ligand>
        <name>heme c</name>
        <dbReference type="ChEBI" id="CHEBI:61717"/>
        <label>3</label>
    </ligand>
    <ligandPart>
        <name>Fe</name>
        <dbReference type="ChEBI" id="CHEBI:18248"/>
    </ligandPart>
</feature>
<evidence type="ECO:0000256" key="12">
    <source>
        <dbReference type="SAM" id="SignalP"/>
    </source>
</evidence>
<dbReference type="AlphaFoldDB" id="A0A679JSE8"/>
<comment type="subcellular location">
    <subcellularLocation>
        <location evidence="1">Cell membrane</location>
    </subcellularLocation>
</comment>
<dbReference type="GO" id="GO:0005506">
    <property type="term" value="F:iron ion binding"/>
    <property type="evidence" value="ECO:0007669"/>
    <property type="project" value="InterPro"/>
</dbReference>
<evidence type="ECO:0000256" key="1">
    <source>
        <dbReference type="ARBA" id="ARBA00004236"/>
    </source>
</evidence>
<feature type="binding site" description="axial binding residue" evidence="10">
    <location>
        <position position="231"/>
    </location>
    <ligand>
        <name>heme c</name>
        <dbReference type="ChEBI" id="CHEBI:61717"/>
        <label>2</label>
    </ligand>
    <ligandPart>
        <name>Fe</name>
        <dbReference type="ChEBI" id="CHEBI:18248"/>
    </ligandPart>
</feature>
<sequence>MSARRVYGGIAAAVVLLCAGAWAVAQKADTPAAAASASAPASASASASTPVAMATGAAAPAASTDPVLEHGRYLARAGDCVSCHTAPGKPAFGGGLPMKTPFGTIVSTNITPDTEAGIGAYTEAEFARALREGVARDGHRLYPAMPYPSFARVNDEDMRALFVFFRNGVQPVAQKPPATDLPWPFSMRSLMIGWNWIYLDKGVYQSDSARSAEWNRGAYLVQGLGHCGDCHTPRSMLGGVKAASDRKGDAFLSGAVIDGWYAQPLRHTDRPTMAQWPAEEIVQYLQTGRTSHTAAFGAMVDVVQNSTQHLSTQDLQAVSAYLKSLGATEGAPAAASPASLVAAAPKHPVALALRNGTVEGNSGAMVYLNNCNACHRSDGTGADKTFPALAGNSVVNAKDPTSLIRLVLAGSAMPATSKAPSPIAMPDFGWRLSDADVASVLSFARSSWGNRGEPVTADQVAKVRDTVKPAKNP</sequence>
<gene>
    <name evidence="14" type="ORF">VVAX_06490</name>
</gene>
<dbReference type="InterPro" id="IPR014353">
    <property type="entry name" value="Membr-bd_ADH_cyt_c"/>
</dbReference>
<dbReference type="GO" id="GO:0020037">
    <property type="term" value="F:heme binding"/>
    <property type="evidence" value="ECO:0007669"/>
    <property type="project" value="InterPro"/>
</dbReference>
<feature type="binding site" description="covalent" evidence="9">
    <location>
        <position position="371"/>
    </location>
    <ligand>
        <name>heme c</name>
        <dbReference type="ChEBI" id="CHEBI:61717"/>
        <label>3</label>
    </ligand>
</feature>
<evidence type="ECO:0000256" key="3">
    <source>
        <dbReference type="ARBA" id="ARBA00022617"/>
    </source>
</evidence>
<evidence type="ECO:0000256" key="5">
    <source>
        <dbReference type="ARBA" id="ARBA00022729"/>
    </source>
</evidence>
<evidence type="ECO:0000313" key="14">
    <source>
        <dbReference type="EMBL" id="CAA2110232.1"/>
    </source>
</evidence>
<evidence type="ECO:0000256" key="8">
    <source>
        <dbReference type="ARBA" id="ARBA00023136"/>
    </source>
</evidence>
<dbReference type="Gene3D" id="1.10.760.10">
    <property type="entry name" value="Cytochrome c-like domain"/>
    <property type="match status" value="2"/>
</dbReference>
<comment type="cofactor">
    <cofactor evidence="9">
        <name>heme c</name>
        <dbReference type="ChEBI" id="CHEBI:61717"/>
    </cofactor>
    <text evidence="9">Binds 3 heme c groups covalently per subunit.</text>
</comment>
<dbReference type="GO" id="GO:0033717">
    <property type="term" value="F:gluconate 2-dehydrogenase (acceptor) activity"/>
    <property type="evidence" value="ECO:0007669"/>
    <property type="project" value="UniProtKB-EC"/>
</dbReference>
<dbReference type="InterPro" id="IPR036909">
    <property type="entry name" value="Cyt_c-like_dom_sf"/>
</dbReference>
<evidence type="ECO:0000256" key="4">
    <source>
        <dbReference type="ARBA" id="ARBA00022723"/>
    </source>
</evidence>
<evidence type="ECO:0000256" key="2">
    <source>
        <dbReference type="ARBA" id="ARBA00022475"/>
    </source>
</evidence>
<evidence type="ECO:0000259" key="13">
    <source>
        <dbReference type="PROSITE" id="PS51007"/>
    </source>
</evidence>
<keyword evidence="8" id="KW-0472">Membrane</keyword>
<dbReference type="PROSITE" id="PS51007">
    <property type="entry name" value="CYTC"/>
    <property type="match status" value="3"/>
</dbReference>
<dbReference type="EMBL" id="LR743508">
    <property type="protein sequence ID" value="CAA2110232.1"/>
    <property type="molecule type" value="Genomic_DNA"/>
</dbReference>
<reference evidence="14" key="1">
    <citation type="submission" date="2019-12" db="EMBL/GenBank/DDBJ databases">
        <authorList>
            <person name="Cremers G."/>
        </authorList>
    </citation>
    <scope>NUCLEOTIDE SEQUENCE</scope>
    <source>
        <strain evidence="14">Vvax</strain>
    </source>
</reference>
<feature type="compositionally biased region" description="Basic and acidic residues" evidence="11">
    <location>
        <begin position="461"/>
        <end position="473"/>
    </location>
</feature>
<evidence type="ECO:0000256" key="9">
    <source>
        <dbReference type="PIRSR" id="PIRSR000018-50"/>
    </source>
</evidence>
<feature type="chain" id="PRO_5025412420" evidence="12">
    <location>
        <begin position="24"/>
        <end position="473"/>
    </location>
</feature>
<feature type="binding site" description="covalent" evidence="9">
    <location>
        <position position="83"/>
    </location>
    <ligand>
        <name>heme c</name>
        <dbReference type="ChEBI" id="CHEBI:61717"/>
        <label>1</label>
    </ligand>
</feature>
<dbReference type="PANTHER" id="PTHR35008:SF8">
    <property type="entry name" value="ALCOHOL DEHYDROGENASE CYTOCHROME C SUBUNIT"/>
    <property type="match status" value="1"/>
</dbReference>
<evidence type="ECO:0000256" key="10">
    <source>
        <dbReference type="PIRSR" id="PIRSR000018-51"/>
    </source>
</evidence>
<dbReference type="EC" id="1.1.99.3" evidence="14"/>
<dbReference type="Pfam" id="PF00034">
    <property type="entry name" value="Cytochrom_C"/>
    <property type="match status" value="1"/>
</dbReference>
<feature type="signal peptide" evidence="12">
    <location>
        <begin position="1"/>
        <end position="23"/>
    </location>
</feature>
<keyword evidence="3 9" id="KW-0349">Heme</keyword>
<dbReference type="PIRSF" id="PIRSF000018">
    <property type="entry name" value="Mb_ADH_cyt_c"/>
    <property type="match status" value="1"/>
</dbReference>
<evidence type="ECO:0000256" key="6">
    <source>
        <dbReference type="ARBA" id="ARBA00022737"/>
    </source>
</evidence>
<keyword evidence="2" id="KW-1003">Cell membrane</keyword>
<keyword evidence="5 12" id="KW-0732">Signal</keyword>
<keyword evidence="7 10" id="KW-0408">Iron</keyword>
<dbReference type="GO" id="GO:0005886">
    <property type="term" value="C:plasma membrane"/>
    <property type="evidence" value="ECO:0007669"/>
    <property type="project" value="UniProtKB-SubCell"/>
</dbReference>
<protein>
    <submittedName>
        <fullName evidence="14">Gluconate 2-dehydrogenase cytochrome c subunit</fullName>
        <ecNumber evidence="14">1.1.99.3</ecNumber>
    </submittedName>
</protein>
<dbReference type="GO" id="GO:0009055">
    <property type="term" value="F:electron transfer activity"/>
    <property type="evidence" value="ECO:0007669"/>
    <property type="project" value="InterPro"/>
</dbReference>
<dbReference type="InterPro" id="IPR009056">
    <property type="entry name" value="Cyt_c-like_dom"/>
</dbReference>
<keyword evidence="6" id="KW-0677">Repeat</keyword>
<dbReference type="SUPFAM" id="SSF46626">
    <property type="entry name" value="Cytochrome c"/>
    <property type="match status" value="3"/>
</dbReference>
<organism evidence="14">
    <name type="scientific">Variovorax paradoxus</name>
    <dbReference type="NCBI Taxonomy" id="34073"/>
    <lineage>
        <taxon>Bacteria</taxon>
        <taxon>Pseudomonadati</taxon>
        <taxon>Pseudomonadota</taxon>
        <taxon>Betaproteobacteria</taxon>
        <taxon>Burkholderiales</taxon>
        <taxon>Comamonadaceae</taxon>
        <taxon>Variovorax</taxon>
    </lineage>
</organism>
<feature type="binding site" description="covalent" evidence="9">
    <location>
        <position position="227"/>
    </location>
    <ligand>
        <name>heme c</name>
        <dbReference type="ChEBI" id="CHEBI:61717"/>
        <label>2</label>
    </ligand>
</feature>
<feature type="domain" description="Cytochrome c" evidence="13">
    <location>
        <begin position="66"/>
        <end position="169"/>
    </location>
</feature>
<evidence type="ECO:0000256" key="7">
    <source>
        <dbReference type="ARBA" id="ARBA00023004"/>
    </source>
</evidence>
<proteinExistence type="predicted"/>
<name>A0A679JSE8_VARPD</name>
<keyword evidence="4 10" id="KW-0479">Metal-binding</keyword>
<dbReference type="InterPro" id="IPR051459">
    <property type="entry name" value="Cytochrome_c-type_DH"/>
</dbReference>
<feature type="region of interest" description="Disordered" evidence="11">
    <location>
        <begin position="451"/>
        <end position="473"/>
    </location>
</feature>
<keyword evidence="14" id="KW-0560">Oxidoreductase</keyword>
<feature type="binding site" description="covalent" evidence="9">
    <location>
        <position position="230"/>
    </location>
    <ligand>
        <name>heme c</name>
        <dbReference type="ChEBI" id="CHEBI:61717"/>
        <label>2</label>
    </ligand>
</feature>
<feature type="domain" description="Cytochrome c" evidence="13">
    <location>
        <begin position="358"/>
        <end position="448"/>
    </location>
</feature>
<feature type="binding site" description="covalent" evidence="9">
    <location>
        <position position="374"/>
    </location>
    <ligand>
        <name>heme c</name>
        <dbReference type="ChEBI" id="CHEBI:61717"/>
        <label>3</label>
    </ligand>
</feature>
<feature type="domain" description="Cytochrome c" evidence="13">
    <location>
        <begin position="212"/>
        <end position="326"/>
    </location>
</feature>
<feature type="binding site" description="axial binding residue" evidence="10">
    <location>
        <position position="84"/>
    </location>
    <ligand>
        <name>heme c</name>
        <dbReference type="ChEBI" id="CHEBI:61717"/>
        <label>1</label>
    </ligand>
    <ligandPart>
        <name>Fe</name>
        <dbReference type="ChEBI" id="CHEBI:18248"/>
    </ligandPart>
</feature>